<protein>
    <submittedName>
        <fullName evidence="1">Uncharacterized protein</fullName>
    </submittedName>
</protein>
<dbReference type="EMBL" id="JAXOVC010000008">
    <property type="protein sequence ID" value="KAK4497872.1"/>
    <property type="molecule type" value="Genomic_DNA"/>
</dbReference>
<comment type="caution">
    <text evidence="1">The sequence shown here is derived from an EMBL/GenBank/DDBJ whole genome shotgun (WGS) entry which is preliminary data.</text>
</comment>
<dbReference type="Gene3D" id="1.20.1440.110">
    <property type="entry name" value="acylaminoacyl peptidase"/>
    <property type="match status" value="1"/>
</dbReference>
<dbReference type="PANTHER" id="PTHR22946">
    <property type="entry name" value="DIENELACTONE HYDROLASE DOMAIN-CONTAINING PROTEIN-RELATED"/>
    <property type="match status" value="1"/>
</dbReference>
<dbReference type="Gene3D" id="3.40.50.1820">
    <property type="entry name" value="alpha/beta hydrolase"/>
    <property type="match status" value="1"/>
</dbReference>
<dbReference type="PANTHER" id="PTHR22946:SF12">
    <property type="entry name" value="CONIDIAL PIGMENT BIOSYNTHESIS PROTEIN AYG1 (AFU_ORTHOLOGUE AFUA_2G17550)"/>
    <property type="match status" value="1"/>
</dbReference>
<organism evidence="1 2">
    <name type="scientific">Zasmidium cellare</name>
    <name type="common">Wine cellar mold</name>
    <name type="synonym">Racodium cellare</name>
    <dbReference type="NCBI Taxonomy" id="395010"/>
    <lineage>
        <taxon>Eukaryota</taxon>
        <taxon>Fungi</taxon>
        <taxon>Dikarya</taxon>
        <taxon>Ascomycota</taxon>
        <taxon>Pezizomycotina</taxon>
        <taxon>Dothideomycetes</taxon>
        <taxon>Dothideomycetidae</taxon>
        <taxon>Mycosphaerellales</taxon>
        <taxon>Mycosphaerellaceae</taxon>
        <taxon>Zasmidium</taxon>
    </lineage>
</organism>
<reference evidence="1 2" key="1">
    <citation type="journal article" date="2023" name="G3 (Bethesda)">
        <title>A chromosome-level genome assembly of Zasmidium syzygii isolated from banana leaves.</title>
        <authorList>
            <person name="van Westerhoven A.C."/>
            <person name="Mehrabi R."/>
            <person name="Talebi R."/>
            <person name="Steentjes M.B.F."/>
            <person name="Corcolon B."/>
            <person name="Chong P.A."/>
            <person name="Kema G.H.J."/>
            <person name="Seidl M.F."/>
        </authorList>
    </citation>
    <scope>NUCLEOTIDE SEQUENCE [LARGE SCALE GENOMIC DNA]</scope>
    <source>
        <strain evidence="1 2">P124</strain>
    </source>
</reference>
<dbReference type="InterPro" id="IPR050261">
    <property type="entry name" value="FrsA_esterase"/>
</dbReference>
<dbReference type="SUPFAM" id="SSF53474">
    <property type="entry name" value="alpha/beta-Hydrolases"/>
    <property type="match status" value="1"/>
</dbReference>
<keyword evidence="2" id="KW-1185">Reference proteome</keyword>
<gene>
    <name evidence="1" type="ORF">PRZ48_010527</name>
</gene>
<sequence length="438" mass="48346">MFKTESGSVGRTQSLAPQLDRVILPSLKELAAPNTTTTSPPYSPTNAPIFQLSSDSQFAFYLEEVLALANNDGAATGEVLRIATQMIPHDFESTYNAFYPMAQGIYAQAESALANNNPVSAKEAYLRAASYYRGADFFLIGNWSDPRVDSLWDQQLDAFNKAIALMEVRVENFTLQAHSPNVPGGKFEVIGRFYRSKNAVGKTPTVVVVNGYDGSQEESYHTIGLEILKHGYNFVSYEGPGQPTIRRNQNIGFIPDWYNYLSKRTDVDMTKLPMIGISFGGTLAPVAASKDHRFTEVVALDGLNGSVNEFNAIVHDIQANSTYPSNFRWFIDQSLYAFNTTSPYEWFGRLGNITMGPEVVKNLTQPVFVAKGQDDTMSLNQPNLAYDSLVSGRPNGKSLTYFHEFNISMGAGEHVAIGAEAQQAQAVMDWLKGVWEKA</sequence>
<proteinExistence type="predicted"/>
<dbReference type="Proteomes" id="UP001305779">
    <property type="component" value="Unassembled WGS sequence"/>
</dbReference>
<evidence type="ECO:0000313" key="1">
    <source>
        <dbReference type="EMBL" id="KAK4497872.1"/>
    </source>
</evidence>
<dbReference type="InterPro" id="IPR029058">
    <property type="entry name" value="AB_hydrolase_fold"/>
</dbReference>
<name>A0ABR0E8W1_ZASCE</name>
<evidence type="ECO:0000313" key="2">
    <source>
        <dbReference type="Proteomes" id="UP001305779"/>
    </source>
</evidence>
<accession>A0ABR0E8W1</accession>